<dbReference type="Proteomes" id="UP000319296">
    <property type="component" value="Unassembled WGS sequence"/>
</dbReference>
<comment type="caution">
    <text evidence="2">The sequence shown here is derived from an EMBL/GenBank/DDBJ whole genome shotgun (WGS) entry which is preliminary data.</text>
</comment>
<gene>
    <name evidence="2" type="ORF">EVG15_10885</name>
</gene>
<keyword evidence="1" id="KW-1133">Transmembrane helix</keyword>
<feature type="transmembrane region" description="Helical" evidence="1">
    <location>
        <begin position="6"/>
        <end position="33"/>
    </location>
</feature>
<evidence type="ECO:0000313" key="3">
    <source>
        <dbReference type="Proteomes" id="UP000319296"/>
    </source>
</evidence>
<protein>
    <submittedName>
        <fullName evidence="2">Uncharacterized protein</fullName>
    </submittedName>
</protein>
<reference evidence="2 3" key="1">
    <citation type="journal article" date="2019" name="ISME J.">
        <title>Insights into ecological role of a new deltaproteobacterial order Candidatus Acidulodesulfobacterales by metagenomics and metatranscriptomics.</title>
        <authorList>
            <person name="Tan S."/>
            <person name="Liu J."/>
            <person name="Fang Y."/>
            <person name="Hedlund B.P."/>
            <person name="Lian Z.H."/>
            <person name="Huang L.Y."/>
            <person name="Li J.T."/>
            <person name="Huang L.N."/>
            <person name="Li W.J."/>
            <person name="Jiang H.C."/>
            <person name="Dong H.L."/>
            <person name="Shu W.S."/>
        </authorList>
    </citation>
    <scope>NUCLEOTIDE SEQUENCE [LARGE SCALE GENOMIC DNA]</scope>
    <source>
        <strain evidence="2">AP1</strain>
    </source>
</reference>
<name>A0A519BJQ3_9DELT</name>
<dbReference type="AlphaFoldDB" id="A0A519BJQ3"/>
<dbReference type="EMBL" id="SGBB01000041">
    <property type="protein sequence ID" value="RZD17486.1"/>
    <property type="molecule type" value="Genomic_DNA"/>
</dbReference>
<evidence type="ECO:0000256" key="1">
    <source>
        <dbReference type="SAM" id="Phobius"/>
    </source>
</evidence>
<sequence>MLTIILYIFISIILLLFALFILTTLFVVFYRLYDMVKYPDKYRAFYRGKYDNNTWNKLNSNNTLSLYPINTENIADSVIDDFGNLNVYDDCDISNIMEND</sequence>
<organism evidence="2 3">
    <name type="scientific">Candidatus Acididesulfobacter diazotrophicus</name>
    <dbReference type="NCBI Taxonomy" id="2597226"/>
    <lineage>
        <taxon>Bacteria</taxon>
        <taxon>Deltaproteobacteria</taxon>
        <taxon>Candidatus Acidulodesulfobacterales</taxon>
        <taxon>Candidatus Acididesulfobacter</taxon>
    </lineage>
</organism>
<proteinExistence type="predicted"/>
<evidence type="ECO:0000313" key="2">
    <source>
        <dbReference type="EMBL" id="RZD17486.1"/>
    </source>
</evidence>
<accession>A0A519BJQ3</accession>
<keyword evidence="1" id="KW-0812">Transmembrane</keyword>
<keyword evidence="1" id="KW-0472">Membrane</keyword>